<comment type="caution">
    <text evidence="1">The sequence shown here is derived from an EMBL/GenBank/DDBJ whole genome shotgun (WGS) entry which is preliminary data.</text>
</comment>
<dbReference type="EMBL" id="JUIW01000001">
    <property type="protein sequence ID" value="RYJ45453.1"/>
    <property type="molecule type" value="Genomic_DNA"/>
</dbReference>
<organism evidence="1 2">
    <name type="scientific">Flavobacterium beibuense</name>
    <dbReference type="NCBI Taxonomy" id="657326"/>
    <lineage>
        <taxon>Bacteria</taxon>
        <taxon>Pseudomonadati</taxon>
        <taxon>Bacteroidota</taxon>
        <taxon>Flavobacteriia</taxon>
        <taxon>Flavobacteriales</taxon>
        <taxon>Flavobacteriaceae</taxon>
        <taxon>Flavobacterium</taxon>
    </lineage>
</organism>
<dbReference type="Proteomes" id="UP000289775">
    <property type="component" value="Unassembled WGS sequence"/>
</dbReference>
<accession>A0A444WHX0</accession>
<name>A0A444WHX0_9FLAO</name>
<evidence type="ECO:0000313" key="1">
    <source>
        <dbReference type="EMBL" id="RYJ45453.1"/>
    </source>
</evidence>
<evidence type="ECO:0000313" key="2">
    <source>
        <dbReference type="Proteomes" id="UP000289775"/>
    </source>
</evidence>
<gene>
    <name evidence="1" type="ORF">NU09_0045</name>
</gene>
<sequence length="54" mass="6190">MNAVHGSIIENLQQIEIIYEETIDAFKKDRTNTGDSREVTVSQFIASFFPMIIK</sequence>
<protein>
    <submittedName>
        <fullName evidence="1">Uncharacterized protein</fullName>
    </submittedName>
</protein>
<proteinExistence type="predicted"/>
<reference evidence="1 2" key="1">
    <citation type="submission" date="2014-12" db="EMBL/GenBank/DDBJ databases">
        <title>Genome sequence of Flavobacterium beibuense RSKm HC5.</title>
        <authorList>
            <person name="Kim J.F."/>
            <person name="Song J.Y."/>
            <person name="Kwak M.-J."/>
            <person name="Lee S.-W."/>
        </authorList>
    </citation>
    <scope>NUCLEOTIDE SEQUENCE [LARGE SCALE GENOMIC DNA]</scope>
    <source>
        <strain evidence="1 2">RSKm HC5</strain>
    </source>
</reference>
<keyword evidence="2" id="KW-1185">Reference proteome</keyword>
<dbReference type="AlphaFoldDB" id="A0A444WHX0"/>
<dbReference type="RefSeq" id="WP_165357626.1">
    <property type="nucleotide sequence ID" value="NZ_JUIW01000001.1"/>
</dbReference>